<proteinExistence type="predicted"/>
<dbReference type="Pfam" id="PF00188">
    <property type="entry name" value="CAP"/>
    <property type="match status" value="1"/>
</dbReference>
<keyword evidence="3" id="KW-1185">Reference proteome</keyword>
<evidence type="ECO:0000259" key="1">
    <source>
        <dbReference type="SMART" id="SM00198"/>
    </source>
</evidence>
<dbReference type="InterPro" id="IPR014044">
    <property type="entry name" value="CAP_dom"/>
</dbReference>
<accession>A0AAD5QTS8</accession>
<dbReference type="Proteomes" id="UP001196413">
    <property type="component" value="Unassembled WGS sequence"/>
</dbReference>
<protein>
    <recommendedName>
        <fullName evidence="1">SCP domain-containing protein</fullName>
    </recommendedName>
</protein>
<organism evidence="2 3">
    <name type="scientific">Parelaphostrongylus tenuis</name>
    <name type="common">Meningeal worm</name>
    <dbReference type="NCBI Taxonomy" id="148309"/>
    <lineage>
        <taxon>Eukaryota</taxon>
        <taxon>Metazoa</taxon>
        <taxon>Ecdysozoa</taxon>
        <taxon>Nematoda</taxon>
        <taxon>Chromadorea</taxon>
        <taxon>Rhabditida</taxon>
        <taxon>Rhabditina</taxon>
        <taxon>Rhabditomorpha</taxon>
        <taxon>Strongyloidea</taxon>
        <taxon>Metastrongylidae</taxon>
        <taxon>Parelaphostrongylus</taxon>
    </lineage>
</organism>
<gene>
    <name evidence="2" type="ORF">KIN20_020705</name>
</gene>
<dbReference type="InterPro" id="IPR035940">
    <property type="entry name" value="CAP_sf"/>
</dbReference>
<dbReference type="Gene3D" id="3.40.33.10">
    <property type="entry name" value="CAP"/>
    <property type="match status" value="1"/>
</dbReference>
<feature type="domain" description="SCP" evidence="1">
    <location>
        <begin position="2"/>
        <end position="137"/>
    </location>
</feature>
<comment type="caution">
    <text evidence="2">The sequence shown here is derived from an EMBL/GenBank/DDBJ whole genome shotgun (WGS) entry which is preliminary data.</text>
</comment>
<dbReference type="AlphaFoldDB" id="A0AAD5QTS8"/>
<sequence length="170" mass="19504">MHVELRCFRNFNPACAKVFYNCALENLAYEIAKSCERGIQFAYHHAGSNIAFFDNQYYLDDPDLAVYDAIDRWWNRGERYDAPENLMPSVNDEWRAPFFQMANGATTKFGCAFHTCNNSSRPPFVSFVCTYGQAYIAGVPLYTQGEPCGLCEGKRSKRCLRRRLCDNSVN</sequence>
<dbReference type="EMBL" id="JAHQIW010004207">
    <property type="protein sequence ID" value="KAJ1361452.1"/>
    <property type="molecule type" value="Genomic_DNA"/>
</dbReference>
<dbReference type="CDD" id="cd05380">
    <property type="entry name" value="CAP_euk"/>
    <property type="match status" value="1"/>
</dbReference>
<reference evidence="2" key="1">
    <citation type="submission" date="2021-06" db="EMBL/GenBank/DDBJ databases">
        <title>Parelaphostrongylus tenuis whole genome reference sequence.</title>
        <authorList>
            <person name="Garwood T.J."/>
            <person name="Larsen P.A."/>
            <person name="Fountain-Jones N.M."/>
            <person name="Garbe J.R."/>
            <person name="Macchietto M.G."/>
            <person name="Kania S.A."/>
            <person name="Gerhold R.W."/>
            <person name="Richards J.E."/>
            <person name="Wolf T.M."/>
        </authorList>
    </citation>
    <scope>NUCLEOTIDE SEQUENCE</scope>
    <source>
        <strain evidence="2">MNPRO001-30</strain>
        <tissue evidence="2">Meninges</tissue>
    </source>
</reference>
<dbReference type="SUPFAM" id="SSF55797">
    <property type="entry name" value="PR-1-like"/>
    <property type="match status" value="1"/>
</dbReference>
<name>A0AAD5QTS8_PARTN</name>
<evidence type="ECO:0000313" key="3">
    <source>
        <dbReference type="Proteomes" id="UP001196413"/>
    </source>
</evidence>
<dbReference type="SMART" id="SM00198">
    <property type="entry name" value="SCP"/>
    <property type="match status" value="1"/>
</dbReference>
<evidence type="ECO:0000313" key="2">
    <source>
        <dbReference type="EMBL" id="KAJ1361452.1"/>
    </source>
</evidence>